<sequence length="140" mass="16109">MKSTCATFCAFLCVRAHVMFQLEKVCKQPPTRCNRIYIPLPYLHLNASKDFDSKYILKLNLFTYIKTSEIVISSGFFNNMTAFYETLLSAINLVGLLVTACFLYDNFKSLFSILKAVLEPYFRPQLPHTLPEKFGKWAGE</sequence>
<keyword evidence="2" id="KW-0732">Signal</keyword>
<evidence type="ECO:0000313" key="4">
    <source>
        <dbReference type="Proteomes" id="UP000078200"/>
    </source>
</evidence>
<keyword evidence="1" id="KW-0812">Transmembrane</keyword>
<proteinExistence type="predicted"/>
<dbReference type="Proteomes" id="UP000078200">
    <property type="component" value="Unassembled WGS sequence"/>
</dbReference>
<dbReference type="VEuPathDB" id="VectorBase:GAUT016945"/>
<protein>
    <submittedName>
        <fullName evidence="3">Uncharacterized protein</fullName>
    </submittedName>
</protein>
<accession>A0A1A9UVG1</accession>
<dbReference type="EnsemblMetazoa" id="GAUT016945-RA">
    <property type="protein sequence ID" value="GAUT016945-PA"/>
    <property type="gene ID" value="GAUT016945"/>
</dbReference>
<organism evidence="3 4">
    <name type="scientific">Glossina austeni</name>
    <name type="common">Savannah tsetse fly</name>
    <dbReference type="NCBI Taxonomy" id="7395"/>
    <lineage>
        <taxon>Eukaryota</taxon>
        <taxon>Metazoa</taxon>
        <taxon>Ecdysozoa</taxon>
        <taxon>Arthropoda</taxon>
        <taxon>Hexapoda</taxon>
        <taxon>Insecta</taxon>
        <taxon>Pterygota</taxon>
        <taxon>Neoptera</taxon>
        <taxon>Endopterygota</taxon>
        <taxon>Diptera</taxon>
        <taxon>Brachycera</taxon>
        <taxon>Muscomorpha</taxon>
        <taxon>Hippoboscoidea</taxon>
        <taxon>Glossinidae</taxon>
        <taxon>Glossina</taxon>
    </lineage>
</organism>
<evidence type="ECO:0000256" key="1">
    <source>
        <dbReference type="SAM" id="Phobius"/>
    </source>
</evidence>
<dbReference type="STRING" id="7395.A0A1A9UVG1"/>
<feature type="chain" id="PRO_5008398856" evidence="2">
    <location>
        <begin position="17"/>
        <end position="140"/>
    </location>
</feature>
<keyword evidence="4" id="KW-1185">Reference proteome</keyword>
<dbReference type="AlphaFoldDB" id="A0A1A9UVG1"/>
<feature type="signal peptide" evidence="2">
    <location>
        <begin position="1"/>
        <end position="16"/>
    </location>
</feature>
<reference evidence="3" key="1">
    <citation type="submission" date="2020-05" db="UniProtKB">
        <authorList>
            <consortium name="EnsemblMetazoa"/>
        </authorList>
    </citation>
    <scope>IDENTIFICATION</scope>
    <source>
        <strain evidence="3">TTRI</strain>
    </source>
</reference>
<evidence type="ECO:0000313" key="3">
    <source>
        <dbReference type="EnsemblMetazoa" id="GAUT016945-PA"/>
    </source>
</evidence>
<keyword evidence="1" id="KW-1133">Transmembrane helix</keyword>
<feature type="transmembrane region" description="Helical" evidence="1">
    <location>
        <begin position="82"/>
        <end position="104"/>
    </location>
</feature>
<name>A0A1A9UVG1_GLOAU</name>
<evidence type="ECO:0000256" key="2">
    <source>
        <dbReference type="SAM" id="SignalP"/>
    </source>
</evidence>
<keyword evidence="1" id="KW-0472">Membrane</keyword>